<dbReference type="GO" id="GO:0000270">
    <property type="term" value="P:peptidoglycan metabolic process"/>
    <property type="evidence" value="ECO:0007669"/>
    <property type="project" value="InterPro"/>
</dbReference>
<dbReference type="GO" id="GO:0016020">
    <property type="term" value="C:membrane"/>
    <property type="evidence" value="ECO:0007669"/>
    <property type="project" value="InterPro"/>
</dbReference>
<keyword evidence="5" id="KW-1185">Reference proteome</keyword>
<dbReference type="CDD" id="cd00118">
    <property type="entry name" value="LysM"/>
    <property type="match status" value="1"/>
</dbReference>
<evidence type="ECO:0000259" key="3">
    <source>
        <dbReference type="PROSITE" id="PS51782"/>
    </source>
</evidence>
<name>A0A5C5U6A2_9GAMM</name>
<dbReference type="RefSeq" id="WP_146311886.1">
    <property type="nucleotide sequence ID" value="NZ_VOHE01000002.1"/>
</dbReference>
<dbReference type="Pfam" id="PF01476">
    <property type="entry name" value="LysM"/>
    <property type="match status" value="1"/>
</dbReference>
<comment type="caution">
    <text evidence="4">The sequence shown here is derived from an EMBL/GenBank/DDBJ whole genome shotgun (WGS) entry which is preliminary data.</text>
</comment>
<sequence length="409" mass="43109">MLLLLGSLAAPCRADGPDDAAATAAPEDARADPAPDGAASALPPGTRSGLDIYRDFRAGLAEPVCTPDASARWRAHFADAPQRLAEPASDVLPLFGFVVERLREAHLPTEFALIPFVESGFRPGARSRQGPAGLWQFIALTARNHKVPVQAGYDGRLSPVDSTEAAVRYLKTLHGMFAGDWRLAAMAYNAGEYRLLGALRRAGQQPANADPHSLPMPATTHAYVRKLHALACLLEEAEDREAWLQALDRPVPVLTAAEVPPSIRSLDALASRHGADATRLRRLNPVFADGRLARPGGPVRVLLPAGPAASLLAAHPPTRPGGPPSARSLVVDDISDAMADASALVATGPRSHIVVRGDSPWSIARRYGVRLDELLERNGLDARAVLRPGMVLAIDAGGPGAGTATGMAE</sequence>
<dbReference type="EMBL" id="VOHE01000002">
    <property type="protein sequence ID" value="TWT20960.1"/>
    <property type="molecule type" value="Genomic_DNA"/>
</dbReference>
<dbReference type="SMART" id="SM00257">
    <property type="entry name" value="LysM"/>
    <property type="match status" value="1"/>
</dbReference>
<dbReference type="InterPro" id="IPR018392">
    <property type="entry name" value="LysM"/>
</dbReference>
<evidence type="ECO:0000313" key="4">
    <source>
        <dbReference type="EMBL" id="TWT20960.1"/>
    </source>
</evidence>
<feature type="domain" description="LysM" evidence="3">
    <location>
        <begin position="350"/>
        <end position="394"/>
    </location>
</feature>
<accession>A0A5C5U6A2</accession>
<dbReference type="GO" id="GO:0008933">
    <property type="term" value="F:peptidoglycan lytic transglycosylase activity"/>
    <property type="evidence" value="ECO:0007669"/>
    <property type="project" value="InterPro"/>
</dbReference>
<dbReference type="SUPFAM" id="SSF54106">
    <property type="entry name" value="LysM domain"/>
    <property type="match status" value="1"/>
</dbReference>
<evidence type="ECO:0000256" key="1">
    <source>
        <dbReference type="ARBA" id="ARBA00007734"/>
    </source>
</evidence>
<dbReference type="Gene3D" id="1.10.530.10">
    <property type="match status" value="1"/>
</dbReference>
<feature type="compositionally biased region" description="Low complexity" evidence="2">
    <location>
        <begin position="34"/>
        <end position="45"/>
    </location>
</feature>
<organism evidence="4 5">
    <name type="scientific">Luteimonas wenzhouensis</name>
    <dbReference type="NCBI Taxonomy" id="2599615"/>
    <lineage>
        <taxon>Bacteria</taxon>
        <taxon>Pseudomonadati</taxon>
        <taxon>Pseudomonadota</taxon>
        <taxon>Gammaproteobacteria</taxon>
        <taxon>Lysobacterales</taxon>
        <taxon>Lysobacteraceae</taxon>
        <taxon>Luteimonas</taxon>
    </lineage>
</organism>
<reference evidence="4 5" key="1">
    <citation type="submission" date="2019-07" db="EMBL/GenBank/DDBJ databases">
        <title>Luteimonas sp. YD-1 nov., isolated from acidic soil.</title>
        <authorList>
            <person name="Zhou J."/>
        </authorList>
    </citation>
    <scope>NUCLEOTIDE SEQUENCE [LARGE SCALE GENOMIC DNA]</scope>
    <source>
        <strain evidence="4 5">YD-1</strain>
    </source>
</reference>
<dbReference type="InterPro" id="IPR036779">
    <property type="entry name" value="LysM_dom_sf"/>
</dbReference>
<dbReference type="PROSITE" id="PS00922">
    <property type="entry name" value="TRANSGLYCOSYLASE"/>
    <property type="match status" value="1"/>
</dbReference>
<proteinExistence type="inferred from homology"/>
<dbReference type="Proteomes" id="UP000315949">
    <property type="component" value="Unassembled WGS sequence"/>
</dbReference>
<evidence type="ECO:0000256" key="2">
    <source>
        <dbReference type="SAM" id="MobiDB-lite"/>
    </source>
</evidence>
<comment type="similarity">
    <text evidence="1">Belongs to the transglycosylase Slt family.</text>
</comment>
<gene>
    <name evidence="4" type="ORF">FQY79_05120</name>
</gene>
<dbReference type="OrthoDB" id="9815002at2"/>
<dbReference type="PROSITE" id="PS51782">
    <property type="entry name" value="LYSM"/>
    <property type="match status" value="1"/>
</dbReference>
<dbReference type="AlphaFoldDB" id="A0A5C5U6A2"/>
<evidence type="ECO:0000313" key="5">
    <source>
        <dbReference type="Proteomes" id="UP000315949"/>
    </source>
</evidence>
<dbReference type="CDD" id="cd16894">
    <property type="entry name" value="MltD-like"/>
    <property type="match status" value="1"/>
</dbReference>
<dbReference type="InterPro" id="IPR023346">
    <property type="entry name" value="Lysozyme-like_dom_sf"/>
</dbReference>
<protein>
    <submittedName>
        <fullName evidence="4">LysM peptidoglycan-binding domain-containing protein</fullName>
    </submittedName>
</protein>
<dbReference type="InterPro" id="IPR008258">
    <property type="entry name" value="Transglycosylase_SLT_dom_1"/>
</dbReference>
<dbReference type="SUPFAM" id="SSF53955">
    <property type="entry name" value="Lysozyme-like"/>
    <property type="match status" value="1"/>
</dbReference>
<dbReference type="Gene3D" id="3.10.350.10">
    <property type="entry name" value="LysM domain"/>
    <property type="match status" value="1"/>
</dbReference>
<dbReference type="InterPro" id="IPR000189">
    <property type="entry name" value="Transglyc_AS"/>
</dbReference>
<dbReference type="Pfam" id="PF01464">
    <property type="entry name" value="SLT"/>
    <property type="match status" value="1"/>
</dbReference>
<feature type="region of interest" description="Disordered" evidence="2">
    <location>
        <begin position="15"/>
        <end position="46"/>
    </location>
</feature>